<keyword evidence="3" id="KW-1185">Reference proteome</keyword>
<name>A0A7K0BQ43_9ACTN</name>
<dbReference type="InterPro" id="IPR037181">
    <property type="entry name" value="SUFU_N"/>
</dbReference>
<evidence type="ECO:0000313" key="3">
    <source>
        <dbReference type="Proteomes" id="UP000487268"/>
    </source>
</evidence>
<dbReference type="SUPFAM" id="SSF103359">
    <property type="entry name" value="Suppressor of Fused, N-terminal domain"/>
    <property type="match status" value="1"/>
</dbReference>
<dbReference type="AlphaFoldDB" id="A0A7K0BQ43"/>
<dbReference type="OrthoDB" id="333049at2"/>
<reference evidence="2 3" key="1">
    <citation type="submission" date="2019-10" db="EMBL/GenBank/DDBJ databases">
        <title>Actinomadura rubteroloni sp. nov. and Actinomadura macrotermitis sp. nov., isolated from the gut of fungus growing-termite Macrotermes natalensis.</title>
        <authorList>
            <person name="Benndorf R."/>
            <person name="Martin K."/>
            <person name="Kuefner M."/>
            <person name="De Beer W."/>
            <person name="Kaster A.-K."/>
            <person name="Vollmers J."/>
            <person name="Poulsen M."/>
            <person name="Beemelmanns C."/>
        </authorList>
    </citation>
    <scope>NUCLEOTIDE SEQUENCE [LARGE SCALE GENOMIC DNA]</scope>
    <source>
        <strain evidence="2 3">RB68</strain>
    </source>
</reference>
<dbReference type="Proteomes" id="UP000487268">
    <property type="component" value="Unassembled WGS sequence"/>
</dbReference>
<sequence>MSVLRKGPATPGETTTTVVRAETSPYGSRRLTLESDGVVTAAYLRKKRDVVVGAVWVANHRAAPDGPDRARLNAGLAPLMPASHVRDPDGRGPLDPAELEIVWFEEGDGVAVLESGEPLLVLPGWSDVGRGIPGYSRDATAQSPFAFPLDDELAEFLPRIERAREHWKACAADGSWAGFQQSILGHLLQRLGPGGHYWHDVGSQLTGGRAAAPTVGVSERPARGDRDYTVLSTVGMSRQRMPTVELYEDDVAPHSRIELAVATSLPTRRAGSIFPWLAQYPWRSVTWFAPGDVVKWYHEPRTFPLGGDDASWGGVLLLEEPSRLAGPVPPGLRGLTLDGDPVRWLWLVPITAEEHRYAKSEGSDALVRRLAQQGRSWIVS</sequence>
<protein>
    <recommendedName>
        <fullName evidence="1">Suppressor of fused-like domain-containing protein</fullName>
    </recommendedName>
</protein>
<organism evidence="2 3">
    <name type="scientific">Actinomadura macrotermitis</name>
    <dbReference type="NCBI Taxonomy" id="2585200"/>
    <lineage>
        <taxon>Bacteria</taxon>
        <taxon>Bacillati</taxon>
        <taxon>Actinomycetota</taxon>
        <taxon>Actinomycetes</taxon>
        <taxon>Streptosporangiales</taxon>
        <taxon>Thermomonosporaceae</taxon>
        <taxon>Actinomadura</taxon>
    </lineage>
</organism>
<proteinExistence type="predicted"/>
<accession>A0A7K0BQ43</accession>
<feature type="domain" description="Suppressor of fused-like" evidence="1">
    <location>
        <begin position="224"/>
        <end position="379"/>
    </location>
</feature>
<dbReference type="InterPro" id="IPR020941">
    <property type="entry name" value="SUFU-like_domain"/>
</dbReference>
<dbReference type="Pfam" id="PF05076">
    <property type="entry name" value="SUFU"/>
    <property type="match status" value="1"/>
</dbReference>
<gene>
    <name evidence="2" type="ORF">ACRB68_10370</name>
</gene>
<evidence type="ECO:0000313" key="2">
    <source>
        <dbReference type="EMBL" id="MQY03002.1"/>
    </source>
</evidence>
<dbReference type="EMBL" id="WEGH01000001">
    <property type="protein sequence ID" value="MQY03002.1"/>
    <property type="molecule type" value="Genomic_DNA"/>
</dbReference>
<evidence type="ECO:0000259" key="1">
    <source>
        <dbReference type="Pfam" id="PF05076"/>
    </source>
</evidence>
<comment type="caution">
    <text evidence="2">The sequence shown here is derived from an EMBL/GenBank/DDBJ whole genome shotgun (WGS) entry which is preliminary data.</text>
</comment>
<dbReference type="RefSeq" id="WP_153531045.1">
    <property type="nucleotide sequence ID" value="NZ_WEGH01000001.1"/>
</dbReference>